<proteinExistence type="predicted"/>
<accession>A0A9N7V733</accession>
<evidence type="ECO:0000313" key="3">
    <source>
        <dbReference type="Proteomes" id="UP001153269"/>
    </source>
</evidence>
<dbReference type="EMBL" id="CADEAL010003068">
    <property type="protein sequence ID" value="CAB1443334.1"/>
    <property type="molecule type" value="Genomic_DNA"/>
</dbReference>
<organism evidence="2 3">
    <name type="scientific">Pleuronectes platessa</name>
    <name type="common">European plaice</name>
    <dbReference type="NCBI Taxonomy" id="8262"/>
    <lineage>
        <taxon>Eukaryota</taxon>
        <taxon>Metazoa</taxon>
        <taxon>Chordata</taxon>
        <taxon>Craniata</taxon>
        <taxon>Vertebrata</taxon>
        <taxon>Euteleostomi</taxon>
        <taxon>Actinopterygii</taxon>
        <taxon>Neopterygii</taxon>
        <taxon>Teleostei</taxon>
        <taxon>Neoteleostei</taxon>
        <taxon>Acanthomorphata</taxon>
        <taxon>Carangaria</taxon>
        <taxon>Pleuronectiformes</taxon>
        <taxon>Pleuronectoidei</taxon>
        <taxon>Pleuronectidae</taxon>
        <taxon>Pleuronectes</taxon>
    </lineage>
</organism>
<dbReference type="Proteomes" id="UP001153269">
    <property type="component" value="Unassembled WGS sequence"/>
</dbReference>
<protein>
    <submittedName>
        <fullName evidence="2">Uncharacterized protein</fullName>
    </submittedName>
</protein>
<sequence length="207" mass="23278">MAVPLRMLNETDSEEEEWIRSGAAREVRWIRTHQKLASWGCRSPIAVPGGGGGESIAQGERRRMKKLIAPEKMRNLSCLPLLCFWENKVRVSSRFNFPLNDEQVSGSGWRQSAFFSGEGNFAEIADANLRESSAERSGCFHRELPVVLKRVSHPQSWVEENQATCLVQDMTAGLQGHVTEKQRRPSDEHTAHGRGSENQRGQAAKCY</sequence>
<comment type="caution">
    <text evidence="2">The sequence shown here is derived from an EMBL/GenBank/DDBJ whole genome shotgun (WGS) entry which is preliminary data.</text>
</comment>
<dbReference type="AlphaFoldDB" id="A0A9N7V733"/>
<evidence type="ECO:0000256" key="1">
    <source>
        <dbReference type="SAM" id="MobiDB-lite"/>
    </source>
</evidence>
<gene>
    <name evidence="2" type="ORF">PLEPLA_LOCUS31050</name>
</gene>
<feature type="compositionally biased region" description="Basic and acidic residues" evidence="1">
    <location>
        <begin position="178"/>
        <end position="197"/>
    </location>
</feature>
<name>A0A9N7V733_PLEPL</name>
<reference evidence="2" key="1">
    <citation type="submission" date="2020-03" db="EMBL/GenBank/DDBJ databases">
        <authorList>
            <person name="Weist P."/>
        </authorList>
    </citation>
    <scope>NUCLEOTIDE SEQUENCE</scope>
</reference>
<evidence type="ECO:0000313" key="2">
    <source>
        <dbReference type="EMBL" id="CAB1443334.1"/>
    </source>
</evidence>
<feature type="region of interest" description="Disordered" evidence="1">
    <location>
        <begin position="177"/>
        <end position="207"/>
    </location>
</feature>
<keyword evidence="3" id="KW-1185">Reference proteome</keyword>